<dbReference type="InterPro" id="IPR050312">
    <property type="entry name" value="IolE/XylAMocC-like"/>
</dbReference>
<comment type="caution">
    <text evidence="2">The sequence shown here is derived from an EMBL/GenBank/DDBJ whole genome shotgun (WGS) entry which is preliminary data.</text>
</comment>
<dbReference type="PANTHER" id="PTHR12110:SF21">
    <property type="entry name" value="XYLOSE ISOMERASE-LIKE TIM BARREL DOMAIN-CONTAINING PROTEIN"/>
    <property type="match status" value="1"/>
</dbReference>
<dbReference type="Gene3D" id="3.20.20.150">
    <property type="entry name" value="Divalent-metal-dependent TIM barrel enzymes"/>
    <property type="match status" value="1"/>
</dbReference>
<evidence type="ECO:0000259" key="1">
    <source>
        <dbReference type="Pfam" id="PF01261"/>
    </source>
</evidence>
<gene>
    <name evidence="2" type="ORF">SY111_07150</name>
</gene>
<sequence>MTSKVGFISNCLEGSLEEKLKIAAKLGYNTLEVACWPKGSAKQCDIDASDISKVDLKKIKLLEKEYDVEISTLVFYENMLEADLLKRGENIMHLLNVIELAQALEVPYVGTYIGKDVNHDIGANLVMMKQIFDPILEFAAKRGVTVLIENCPMPTWSLEGNPSTISYTPELLTAVFEILPQDNFGLNYDPSHLYWQRIDYLKPLQQFKKQIKSIHVKDVTLNGVAWDRYGIYGKYLNKKHQYDFGYYQDTLVGYGDINWQQFFARLTELDFTGPIQIEYKNSNGYGKILDPKRGLKLSRDYLTEVMETREV</sequence>
<dbReference type="AlphaFoldDB" id="A0A6F9XS31"/>
<feature type="domain" description="Xylose isomerase-like TIM barrel" evidence="1">
    <location>
        <begin position="21"/>
        <end position="303"/>
    </location>
</feature>
<dbReference type="InterPro" id="IPR013022">
    <property type="entry name" value="Xyl_isomerase-like_TIM-brl"/>
</dbReference>
<dbReference type="SUPFAM" id="SSF51658">
    <property type="entry name" value="Xylose isomerase-like"/>
    <property type="match status" value="1"/>
</dbReference>
<proteinExistence type="predicted"/>
<organism evidence="2">
    <name type="scientific">Ligilactobacillus agilis</name>
    <dbReference type="NCBI Taxonomy" id="1601"/>
    <lineage>
        <taxon>Bacteria</taxon>
        <taxon>Bacillati</taxon>
        <taxon>Bacillota</taxon>
        <taxon>Bacilli</taxon>
        <taxon>Lactobacillales</taxon>
        <taxon>Lactobacillaceae</taxon>
        <taxon>Ligilactobacillus</taxon>
    </lineage>
</organism>
<protein>
    <recommendedName>
        <fullName evidence="1">Xylose isomerase-like TIM barrel domain-containing protein</fullName>
    </recommendedName>
</protein>
<dbReference type="EMBL" id="BLAN01000053">
    <property type="protein sequence ID" value="GET08091.1"/>
    <property type="molecule type" value="Genomic_DNA"/>
</dbReference>
<reference evidence="2" key="1">
    <citation type="submission" date="2019-10" db="EMBL/GenBank/DDBJ databases">
        <title>Lactobacillus agilis SY111 Whole Genome Sequencing Project.</title>
        <authorList>
            <person name="Suzuki S."/>
            <person name="Endo A."/>
            <person name="Maeno S."/>
            <person name="Shiwa Y."/>
            <person name="Matsutani M."/>
            <person name="Kajikawa A."/>
        </authorList>
    </citation>
    <scope>NUCLEOTIDE SEQUENCE</scope>
    <source>
        <strain evidence="2">SY111</strain>
    </source>
</reference>
<name>A0A6F9XS31_9LACO</name>
<accession>A0A6F9XS31</accession>
<dbReference type="InterPro" id="IPR036237">
    <property type="entry name" value="Xyl_isomerase-like_sf"/>
</dbReference>
<dbReference type="Pfam" id="PF01261">
    <property type="entry name" value="AP_endonuc_2"/>
    <property type="match status" value="1"/>
</dbReference>
<dbReference type="Proteomes" id="UP000494178">
    <property type="component" value="Unassembled WGS sequence"/>
</dbReference>
<dbReference type="RefSeq" id="WP_172585815.1">
    <property type="nucleotide sequence ID" value="NZ_BLAN01000053.1"/>
</dbReference>
<evidence type="ECO:0000313" key="2">
    <source>
        <dbReference type="EMBL" id="GET08091.1"/>
    </source>
</evidence>
<dbReference type="PANTHER" id="PTHR12110">
    <property type="entry name" value="HYDROXYPYRUVATE ISOMERASE"/>
    <property type="match status" value="1"/>
</dbReference>